<accession>A0A0G4IRU6</accession>
<geneLocation type="mitochondrion" evidence="10"/>
<evidence type="ECO:0000259" key="8">
    <source>
        <dbReference type="Pfam" id="PF17681"/>
    </source>
</evidence>
<evidence type="ECO:0000256" key="2">
    <source>
        <dbReference type="ARBA" id="ARBA00010337"/>
    </source>
</evidence>
<evidence type="ECO:0000259" key="7">
    <source>
        <dbReference type="Pfam" id="PF04130"/>
    </source>
</evidence>
<dbReference type="GO" id="GO:0051011">
    <property type="term" value="F:microtubule minus-end binding"/>
    <property type="evidence" value="ECO:0007669"/>
    <property type="project" value="TreeGrafter"/>
</dbReference>
<evidence type="ECO:0000256" key="1">
    <source>
        <dbReference type="ARBA" id="ARBA00004267"/>
    </source>
</evidence>
<dbReference type="PANTHER" id="PTHR19302:SF27">
    <property type="entry name" value="GAMMA-TUBULIN COMPLEX COMPONENT 4"/>
    <property type="match status" value="1"/>
</dbReference>
<dbReference type="GO" id="GO:0051321">
    <property type="term" value="P:meiotic cell cycle"/>
    <property type="evidence" value="ECO:0007669"/>
    <property type="project" value="TreeGrafter"/>
</dbReference>
<feature type="domain" description="Gamma tubulin complex component C-terminal" evidence="7">
    <location>
        <begin position="527"/>
        <end position="748"/>
    </location>
</feature>
<keyword evidence="10" id="KW-0496">Mitochondrion</keyword>
<keyword evidence="4 6" id="KW-0493">Microtubule</keyword>
<evidence type="ECO:0000313" key="9">
    <source>
        <dbReference type="EMBL" id="CEO97917.1"/>
    </source>
</evidence>
<dbReference type="PANTHER" id="PTHR19302">
    <property type="entry name" value="GAMMA TUBULIN COMPLEX PROTEIN"/>
    <property type="match status" value="1"/>
</dbReference>
<sequence length="759" mass="85085">MLEEVLCGLAGFGTSLTSGLLLPSLSNAQRAAVAPVINMATLFARVRAFVADDDQRTLYADALRRGLQDAVVRPYEEILQASYHELQGLDDLSPLTTLRVRLHDYELLLPAVVSLLDDIQTRSSRGVQIVDRVFACSQSGVPVVQAAMGRILHDYLDKVVIHQTVSWVGYGVLCDPFDEFWVRHNRDCVQSWNSAFVLRRSMVSEDYLSAEVCNAVLFIGKAMRVERVDELTQRYVSLLNDVNASGIGIEPTSFHALIEGMRQEAAQALWQYVVEKENLLDHLHDLKDYFFLAKGALFEEFIVDSGELMRSPPVSARRGELDINQTALQTAASKFDLEENPSFQRFRLVLKPSCFDENLRKSTTSVVCAGPAHPDSEGGGFRLPSDSAVWHRSRWTIDDGFCAAFAFMACSPSATLSFVLQNDRLEALGDKYTVPAVFVEIDNTGLSIRLSSANCSSIIHRTSFEHHLLDGREHCASVTWAPHSGKPKANFQVSFDGETVVDLDADAVLRAMRVVGRRAYIGVACSSDTVILRSFSFRETTDEPLSWSRLTLSYNVPPGIDLILRDQEIDRYADLFAFLLRVKKVHWQLRRAWSTTSRLEVSSMTHSIALLRAQMQFLLDNLQIYLHVDVIEAQYSLLVDAINKARAFEAIKLAHDRYLAVLAQQCFLHARVIMRAFEHVFAVCIRFCALIESGSKLDDEVARQVMGIRNDFLRESCFLFSVLSSKTGQYSAPHLSQLVLRVNFNGYFSGQVARIGLTQ</sequence>
<reference evidence="9 11" key="1">
    <citation type="submission" date="2015-02" db="EMBL/GenBank/DDBJ databases">
        <authorList>
            <person name="Chooi Y.-H."/>
        </authorList>
    </citation>
    <scope>NUCLEOTIDE SEQUENCE [LARGE SCALE GENOMIC DNA]</scope>
    <source>
        <strain evidence="9">E3</strain>
    </source>
</reference>
<organism evidence="9 11">
    <name type="scientific">Plasmodiophora brassicae</name>
    <name type="common">Clubroot disease agent</name>
    <dbReference type="NCBI Taxonomy" id="37360"/>
    <lineage>
        <taxon>Eukaryota</taxon>
        <taxon>Sar</taxon>
        <taxon>Rhizaria</taxon>
        <taxon>Endomyxa</taxon>
        <taxon>Phytomyxea</taxon>
        <taxon>Plasmodiophorida</taxon>
        <taxon>Plasmodiophoridae</taxon>
        <taxon>Plasmodiophora</taxon>
    </lineage>
</organism>
<dbReference type="AlphaFoldDB" id="A0A0G4IRU6"/>
<dbReference type="InterPro" id="IPR042241">
    <property type="entry name" value="GCP_C_sf"/>
</dbReference>
<dbReference type="Pfam" id="PF04130">
    <property type="entry name" value="GCP_C_terminal"/>
    <property type="match status" value="1"/>
</dbReference>
<dbReference type="GO" id="GO:0005874">
    <property type="term" value="C:microtubule"/>
    <property type="evidence" value="ECO:0007669"/>
    <property type="project" value="UniProtKB-KW"/>
</dbReference>
<dbReference type="GO" id="GO:0043015">
    <property type="term" value="F:gamma-tubulin binding"/>
    <property type="evidence" value="ECO:0007669"/>
    <property type="project" value="InterPro"/>
</dbReference>
<dbReference type="Gene3D" id="1.20.120.1900">
    <property type="entry name" value="Gamma-tubulin complex, C-terminal domain"/>
    <property type="match status" value="2"/>
</dbReference>
<reference evidence="10 12" key="2">
    <citation type="submission" date="2018-03" db="EMBL/GenBank/DDBJ databases">
        <authorList>
            <person name="Fogelqvist J."/>
        </authorList>
    </citation>
    <scope>NUCLEOTIDE SEQUENCE [LARGE SCALE GENOMIC DNA]</scope>
</reference>
<feature type="domain" description="Gamma tubulin complex component protein N-terminal" evidence="8">
    <location>
        <begin position="23"/>
        <end position="276"/>
    </location>
</feature>
<dbReference type="GO" id="GO:0007020">
    <property type="term" value="P:microtubule nucleation"/>
    <property type="evidence" value="ECO:0007669"/>
    <property type="project" value="InterPro"/>
</dbReference>
<dbReference type="EMBL" id="OVEO01000009">
    <property type="protein sequence ID" value="SPQ98133.1"/>
    <property type="molecule type" value="Genomic_DNA"/>
</dbReference>
<evidence type="ECO:0000313" key="11">
    <source>
        <dbReference type="Proteomes" id="UP000039324"/>
    </source>
</evidence>
<protein>
    <recommendedName>
        <fullName evidence="6">Spindle pole body component</fullName>
    </recommendedName>
</protein>
<keyword evidence="5 6" id="KW-0206">Cytoskeleton</keyword>
<comment type="similarity">
    <text evidence="2 6">Belongs to the TUBGCP family.</text>
</comment>
<evidence type="ECO:0000256" key="4">
    <source>
        <dbReference type="ARBA" id="ARBA00022701"/>
    </source>
</evidence>
<evidence type="ECO:0000256" key="6">
    <source>
        <dbReference type="RuleBase" id="RU363050"/>
    </source>
</evidence>
<name>A0A0G4IRU6_PLABS</name>
<dbReference type="GO" id="GO:0000922">
    <property type="term" value="C:spindle pole"/>
    <property type="evidence" value="ECO:0007669"/>
    <property type="project" value="InterPro"/>
</dbReference>
<dbReference type="GO" id="GO:0000278">
    <property type="term" value="P:mitotic cell cycle"/>
    <property type="evidence" value="ECO:0007669"/>
    <property type="project" value="TreeGrafter"/>
</dbReference>
<evidence type="ECO:0000313" key="10">
    <source>
        <dbReference type="EMBL" id="SPQ98133.1"/>
    </source>
</evidence>
<dbReference type="GO" id="GO:0051225">
    <property type="term" value="P:spindle assembly"/>
    <property type="evidence" value="ECO:0007669"/>
    <property type="project" value="TreeGrafter"/>
</dbReference>
<dbReference type="Pfam" id="PF17681">
    <property type="entry name" value="GCP_N_terminal"/>
    <property type="match status" value="1"/>
</dbReference>
<dbReference type="InterPro" id="IPR041470">
    <property type="entry name" value="GCP_N"/>
</dbReference>
<keyword evidence="11" id="KW-1185">Reference proteome</keyword>
<dbReference type="Proteomes" id="UP000290189">
    <property type="component" value="Unassembled WGS sequence"/>
</dbReference>
<dbReference type="EMBL" id="CDSF01000081">
    <property type="protein sequence ID" value="CEO97917.1"/>
    <property type="molecule type" value="Genomic_DNA"/>
</dbReference>
<dbReference type="OrthoDB" id="78652at2759"/>
<proteinExistence type="inferred from homology"/>
<evidence type="ECO:0000313" key="12">
    <source>
        <dbReference type="Proteomes" id="UP000290189"/>
    </source>
</evidence>
<dbReference type="Proteomes" id="UP000039324">
    <property type="component" value="Unassembled WGS sequence"/>
</dbReference>
<dbReference type="STRING" id="37360.A0A0G4IRU6"/>
<dbReference type="OMA" id="RVHETFV"/>
<dbReference type="InterPro" id="IPR040457">
    <property type="entry name" value="GCP_C"/>
</dbReference>
<evidence type="ECO:0000256" key="5">
    <source>
        <dbReference type="ARBA" id="ARBA00023212"/>
    </source>
</evidence>
<dbReference type="GO" id="GO:0000930">
    <property type="term" value="C:gamma-tubulin complex"/>
    <property type="evidence" value="ECO:0007669"/>
    <property type="project" value="TreeGrafter"/>
</dbReference>
<gene>
    <name evidence="9" type="ORF">PBRA_006031</name>
    <name evidence="10" type="ORF">PLBR_LOCUS5348</name>
</gene>
<dbReference type="InterPro" id="IPR007259">
    <property type="entry name" value="GCP"/>
</dbReference>
<keyword evidence="3 6" id="KW-0963">Cytoplasm</keyword>
<dbReference type="GO" id="GO:0031122">
    <property type="term" value="P:cytoplasmic microtubule organization"/>
    <property type="evidence" value="ECO:0007669"/>
    <property type="project" value="TreeGrafter"/>
</dbReference>
<comment type="subcellular location">
    <subcellularLocation>
        <location evidence="1 6">Cytoplasm</location>
        <location evidence="1 6">Cytoskeleton</location>
        <location evidence="1 6">Microtubule organizing center</location>
    </subcellularLocation>
</comment>
<evidence type="ECO:0000256" key="3">
    <source>
        <dbReference type="ARBA" id="ARBA00022490"/>
    </source>
</evidence>